<feature type="transmembrane region" description="Helical" evidence="7">
    <location>
        <begin position="83"/>
        <end position="105"/>
    </location>
</feature>
<keyword evidence="3" id="KW-1003">Cell membrane</keyword>
<feature type="domain" description="ABC transmembrane type-1" evidence="8">
    <location>
        <begin position="77"/>
        <end position="263"/>
    </location>
</feature>
<evidence type="ECO:0000256" key="5">
    <source>
        <dbReference type="ARBA" id="ARBA00022989"/>
    </source>
</evidence>
<dbReference type="SUPFAM" id="SSF161098">
    <property type="entry name" value="MetI-like"/>
    <property type="match status" value="1"/>
</dbReference>
<evidence type="ECO:0000256" key="1">
    <source>
        <dbReference type="ARBA" id="ARBA00004651"/>
    </source>
</evidence>
<feature type="transmembrane region" description="Helical" evidence="7">
    <location>
        <begin position="143"/>
        <end position="170"/>
    </location>
</feature>
<name>A0A7W7G4Q3_9ACTN</name>
<dbReference type="Gene3D" id="1.10.3720.10">
    <property type="entry name" value="MetI-like"/>
    <property type="match status" value="1"/>
</dbReference>
<evidence type="ECO:0000259" key="8">
    <source>
        <dbReference type="PROSITE" id="PS50928"/>
    </source>
</evidence>
<reference evidence="9 10" key="1">
    <citation type="submission" date="2020-08" db="EMBL/GenBank/DDBJ databases">
        <title>Sequencing the genomes of 1000 actinobacteria strains.</title>
        <authorList>
            <person name="Klenk H.-P."/>
        </authorList>
    </citation>
    <scope>NUCLEOTIDE SEQUENCE [LARGE SCALE GENOMIC DNA]</scope>
    <source>
        <strain evidence="9 10">DSM 45518</strain>
    </source>
</reference>
<dbReference type="GO" id="GO:0005886">
    <property type="term" value="C:plasma membrane"/>
    <property type="evidence" value="ECO:0007669"/>
    <property type="project" value="UniProtKB-SubCell"/>
</dbReference>
<sequence length="275" mass="28823">MHDTLTPPSEAAVARPTRPARRISLSAVGWPVLGIVVTIAAWWAVVEVFDIQTIILPSPVAVAESFGTYTQLLLSTTWDTVRVTLIGFALSIAIGVALGTALAAWKPFERAFGPLLVALNAVPKVAVAPLMIAWFGFGTTPVLAMAFLLCFFPIVLSTATGLTSTPSDLVELAKSLDATRVQTFLRVRVPAALPQIFVGLKLAMPLAVIGVAVGEMQSGGVDEGLGTIIVQTAGQGDTATAFAALTLMAVVSIILYYAIVAIERVALPWVRGTTA</sequence>
<accession>A0A7W7G4Q3</accession>
<evidence type="ECO:0000256" key="2">
    <source>
        <dbReference type="ARBA" id="ARBA00022448"/>
    </source>
</evidence>
<feature type="transmembrane region" description="Helical" evidence="7">
    <location>
        <begin position="25"/>
        <end position="45"/>
    </location>
</feature>
<dbReference type="CDD" id="cd06261">
    <property type="entry name" value="TM_PBP2"/>
    <property type="match status" value="1"/>
</dbReference>
<comment type="caution">
    <text evidence="9">The sequence shown here is derived from an EMBL/GenBank/DDBJ whole genome shotgun (WGS) entry which is preliminary data.</text>
</comment>
<evidence type="ECO:0000313" key="9">
    <source>
        <dbReference type="EMBL" id="MBB4697598.1"/>
    </source>
</evidence>
<organism evidence="9 10">
    <name type="scientific">Paractinoplanes abujensis</name>
    <dbReference type="NCBI Taxonomy" id="882441"/>
    <lineage>
        <taxon>Bacteria</taxon>
        <taxon>Bacillati</taxon>
        <taxon>Actinomycetota</taxon>
        <taxon>Actinomycetes</taxon>
        <taxon>Micromonosporales</taxon>
        <taxon>Micromonosporaceae</taxon>
        <taxon>Paractinoplanes</taxon>
    </lineage>
</organism>
<evidence type="ECO:0000313" key="10">
    <source>
        <dbReference type="Proteomes" id="UP000542742"/>
    </source>
</evidence>
<dbReference type="GO" id="GO:0055085">
    <property type="term" value="P:transmembrane transport"/>
    <property type="evidence" value="ECO:0007669"/>
    <property type="project" value="InterPro"/>
</dbReference>
<dbReference type="InterPro" id="IPR035906">
    <property type="entry name" value="MetI-like_sf"/>
</dbReference>
<evidence type="ECO:0000256" key="3">
    <source>
        <dbReference type="ARBA" id="ARBA00022475"/>
    </source>
</evidence>
<keyword evidence="10" id="KW-1185">Reference proteome</keyword>
<feature type="transmembrane region" description="Helical" evidence="7">
    <location>
        <begin position="117"/>
        <end position="137"/>
    </location>
</feature>
<comment type="subcellular location">
    <subcellularLocation>
        <location evidence="1 7">Cell membrane</location>
        <topology evidence="1 7">Multi-pass membrane protein</topology>
    </subcellularLocation>
</comment>
<dbReference type="PROSITE" id="PS50928">
    <property type="entry name" value="ABC_TM1"/>
    <property type="match status" value="1"/>
</dbReference>
<gene>
    <name evidence="9" type="ORF">BKA14_007746</name>
</gene>
<feature type="transmembrane region" description="Helical" evidence="7">
    <location>
        <begin position="191"/>
        <end position="213"/>
    </location>
</feature>
<dbReference type="PANTHER" id="PTHR30151:SF0">
    <property type="entry name" value="ABC TRANSPORTER PERMEASE PROTEIN MJ0413-RELATED"/>
    <property type="match status" value="1"/>
</dbReference>
<evidence type="ECO:0000256" key="4">
    <source>
        <dbReference type="ARBA" id="ARBA00022692"/>
    </source>
</evidence>
<feature type="transmembrane region" description="Helical" evidence="7">
    <location>
        <begin position="241"/>
        <end position="262"/>
    </location>
</feature>
<dbReference type="InterPro" id="IPR000515">
    <property type="entry name" value="MetI-like"/>
</dbReference>
<keyword evidence="5 7" id="KW-1133">Transmembrane helix</keyword>
<dbReference type="Pfam" id="PF00528">
    <property type="entry name" value="BPD_transp_1"/>
    <property type="match status" value="1"/>
</dbReference>
<evidence type="ECO:0000256" key="6">
    <source>
        <dbReference type="ARBA" id="ARBA00023136"/>
    </source>
</evidence>
<dbReference type="RefSeq" id="WP_184955690.1">
    <property type="nucleotide sequence ID" value="NZ_BOMC01000033.1"/>
</dbReference>
<dbReference type="PANTHER" id="PTHR30151">
    <property type="entry name" value="ALKANE SULFONATE ABC TRANSPORTER-RELATED, MEMBRANE SUBUNIT"/>
    <property type="match status" value="1"/>
</dbReference>
<proteinExistence type="inferred from homology"/>
<keyword evidence="4 7" id="KW-0812">Transmembrane</keyword>
<dbReference type="Proteomes" id="UP000542742">
    <property type="component" value="Unassembled WGS sequence"/>
</dbReference>
<comment type="similarity">
    <text evidence="7">Belongs to the binding-protein-dependent transport system permease family.</text>
</comment>
<protein>
    <submittedName>
        <fullName evidence="9">NitT/TauT family transport system permease protein</fullName>
    </submittedName>
</protein>
<keyword evidence="6 7" id="KW-0472">Membrane</keyword>
<evidence type="ECO:0000256" key="7">
    <source>
        <dbReference type="RuleBase" id="RU363032"/>
    </source>
</evidence>
<dbReference type="EMBL" id="JACHMF010000001">
    <property type="protein sequence ID" value="MBB4697598.1"/>
    <property type="molecule type" value="Genomic_DNA"/>
</dbReference>
<dbReference type="AlphaFoldDB" id="A0A7W7G4Q3"/>
<keyword evidence="2 7" id="KW-0813">Transport</keyword>